<protein>
    <submittedName>
        <fullName evidence="1">Uncharacterized protein</fullName>
    </submittedName>
</protein>
<organism evidence="1 2">
    <name type="scientific">Meishania litoralis</name>
    <dbReference type="NCBI Taxonomy" id="3434685"/>
    <lineage>
        <taxon>Bacteria</taxon>
        <taxon>Pseudomonadati</taxon>
        <taxon>Bacteroidota</taxon>
        <taxon>Flavobacteriia</taxon>
        <taxon>Flavobacteriales</taxon>
        <taxon>Flavobacteriaceae</taxon>
        <taxon>Meishania</taxon>
    </lineage>
</organism>
<evidence type="ECO:0000313" key="1">
    <source>
        <dbReference type="EMBL" id="MFH6604361.1"/>
    </source>
</evidence>
<keyword evidence="2" id="KW-1185">Reference proteome</keyword>
<name>A0ACC7LM92_9FLAO</name>
<dbReference type="Proteomes" id="UP001595191">
    <property type="component" value="Unassembled WGS sequence"/>
</dbReference>
<proteinExistence type="predicted"/>
<evidence type="ECO:0000313" key="2">
    <source>
        <dbReference type="Proteomes" id="UP001595191"/>
    </source>
</evidence>
<reference evidence="1" key="1">
    <citation type="submission" date="2024-09" db="EMBL/GenBank/DDBJ databases">
        <authorList>
            <person name="Liu J."/>
        </authorList>
    </citation>
    <scope>NUCLEOTIDE SEQUENCE</scope>
    <source>
        <strain evidence="1">NBU2967</strain>
    </source>
</reference>
<sequence>MNSEVADILKGMVIIPIGLAIILVPFSILIGWNVVTLFLFWFILIPGVIIYLPTKVSSKKHHLFKSLAGLVVFYAIMIFMIYEHYKTDYFSVMIISSIINLISIFVFAWANGKQIRVD</sequence>
<gene>
    <name evidence="1" type="ORF">ACEZ3G_12790</name>
</gene>
<comment type="caution">
    <text evidence="1">The sequence shown here is derived from an EMBL/GenBank/DDBJ whole genome shotgun (WGS) entry which is preliminary data.</text>
</comment>
<accession>A0ACC7LM92</accession>
<dbReference type="EMBL" id="JBHFPV010000002">
    <property type="protein sequence ID" value="MFH6604361.1"/>
    <property type="molecule type" value="Genomic_DNA"/>
</dbReference>